<feature type="region of interest" description="Disordered" evidence="1">
    <location>
        <begin position="1"/>
        <end position="73"/>
    </location>
</feature>
<dbReference type="Pfam" id="PF16794">
    <property type="entry name" value="fn3_4"/>
    <property type="match status" value="1"/>
</dbReference>
<dbReference type="Ensembl" id="ENSCINT00000001049.3">
    <property type="protein sequence ID" value="ENSCINP00000001049.3"/>
    <property type="gene ID" value="ENSCING00000000570.3"/>
</dbReference>
<dbReference type="InterPro" id="IPR003961">
    <property type="entry name" value="FN3_dom"/>
</dbReference>
<feature type="domain" description="Fibronectin type-III" evidence="2">
    <location>
        <begin position="72"/>
        <end position="173"/>
    </location>
</feature>
<protein>
    <recommendedName>
        <fullName evidence="2">Fibronectin type-III domain-containing protein</fullName>
    </recommendedName>
</protein>
<dbReference type="Gene3D" id="2.60.40.10">
    <property type="entry name" value="Immunoglobulins"/>
    <property type="match status" value="1"/>
</dbReference>
<dbReference type="InterPro" id="IPR013783">
    <property type="entry name" value="Ig-like_fold"/>
</dbReference>
<dbReference type="PANTHER" id="PTHR23210:SF26">
    <property type="entry name" value="ACTIVATING TRANSCRIPTION FACTOR 7-INTERACTING PROTEIN 1"/>
    <property type="match status" value="1"/>
</dbReference>
<keyword evidence="4" id="KW-1185">Reference proteome</keyword>
<dbReference type="InParanoid" id="F6Q3X3"/>
<dbReference type="HOGENOM" id="CLU_1547007_0_0_1"/>
<evidence type="ECO:0000256" key="1">
    <source>
        <dbReference type="SAM" id="MobiDB-lite"/>
    </source>
</evidence>
<reference evidence="3" key="3">
    <citation type="submission" date="2025-09" db="UniProtKB">
        <authorList>
            <consortium name="Ensembl"/>
        </authorList>
    </citation>
    <scope>IDENTIFICATION</scope>
</reference>
<dbReference type="AlphaFoldDB" id="F6Q3X3"/>
<evidence type="ECO:0000313" key="4">
    <source>
        <dbReference type="Proteomes" id="UP000008144"/>
    </source>
</evidence>
<reference evidence="4" key="1">
    <citation type="journal article" date="2002" name="Science">
        <title>The draft genome of Ciona intestinalis: insights into chordate and vertebrate origins.</title>
        <authorList>
            <person name="Dehal P."/>
            <person name="Satou Y."/>
            <person name="Campbell R.K."/>
            <person name="Chapman J."/>
            <person name="Degnan B."/>
            <person name="De Tomaso A."/>
            <person name="Davidson B."/>
            <person name="Di Gregorio A."/>
            <person name="Gelpke M."/>
            <person name="Goodstein D.M."/>
            <person name="Harafuji N."/>
            <person name="Hastings K.E."/>
            <person name="Ho I."/>
            <person name="Hotta K."/>
            <person name="Huang W."/>
            <person name="Kawashima T."/>
            <person name="Lemaire P."/>
            <person name="Martinez D."/>
            <person name="Meinertzhagen I.A."/>
            <person name="Necula S."/>
            <person name="Nonaka M."/>
            <person name="Putnam N."/>
            <person name="Rash S."/>
            <person name="Saiga H."/>
            <person name="Satake M."/>
            <person name="Terry A."/>
            <person name="Yamada L."/>
            <person name="Wang H.G."/>
            <person name="Awazu S."/>
            <person name="Azumi K."/>
            <person name="Boore J."/>
            <person name="Branno M."/>
            <person name="Chin-Bow S."/>
            <person name="DeSantis R."/>
            <person name="Doyle S."/>
            <person name="Francino P."/>
            <person name="Keys D.N."/>
            <person name="Haga S."/>
            <person name="Hayashi H."/>
            <person name="Hino K."/>
            <person name="Imai K.S."/>
            <person name="Inaba K."/>
            <person name="Kano S."/>
            <person name="Kobayashi K."/>
            <person name="Kobayashi M."/>
            <person name="Lee B.I."/>
            <person name="Makabe K.W."/>
            <person name="Manohar C."/>
            <person name="Matassi G."/>
            <person name="Medina M."/>
            <person name="Mochizuki Y."/>
            <person name="Mount S."/>
            <person name="Morishita T."/>
            <person name="Miura S."/>
            <person name="Nakayama A."/>
            <person name="Nishizaka S."/>
            <person name="Nomoto H."/>
            <person name="Ohta F."/>
            <person name="Oishi K."/>
            <person name="Rigoutsos I."/>
            <person name="Sano M."/>
            <person name="Sasaki A."/>
            <person name="Sasakura Y."/>
            <person name="Shoguchi E."/>
            <person name="Shin-i T."/>
            <person name="Spagnuolo A."/>
            <person name="Stainier D."/>
            <person name="Suzuki M.M."/>
            <person name="Tassy O."/>
            <person name="Takatori N."/>
            <person name="Tokuoka M."/>
            <person name="Yagi K."/>
            <person name="Yoshizaki F."/>
            <person name="Wada S."/>
            <person name="Zhang C."/>
            <person name="Hyatt P.D."/>
            <person name="Larimer F."/>
            <person name="Detter C."/>
            <person name="Doggett N."/>
            <person name="Glavina T."/>
            <person name="Hawkins T."/>
            <person name="Richardson P."/>
            <person name="Lucas S."/>
            <person name="Kohara Y."/>
            <person name="Levine M."/>
            <person name="Satoh N."/>
            <person name="Rokhsar D.S."/>
        </authorList>
    </citation>
    <scope>NUCLEOTIDE SEQUENCE [LARGE SCALE GENOMIC DNA]</scope>
</reference>
<feature type="compositionally biased region" description="Polar residues" evidence="1">
    <location>
        <begin position="1"/>
        <end position="48"/>
    </location>
</feature>
<dbReference type="Proteomes" id="UP000008144">
    <property type="component" value="Unassembled WGS sequence"/>
</dbReference>
<dbReference type="InterPro" id="IPR036116">
    <property type="entry name" value="FN3_sf"/>
</dbReference>
<name>F6Q3X3_CIOIN</name>
<dbReference type="SUPFAM" id="SSF49265">
    <property type="entry name" value="Fibronectin type III"/>
    <property type="match status" value="1"/>
</dbReference>
<dbReference type="OMA" id="QSAPEEW"/>
<dbReference type="PROSITE" id="PS50853">
    <property type="entry name" value="FN3"/>
    <property type="match status" value="1"/>
</dbReference>
<evidence type="ECO:0000259" key="2">
    <source>
        <dbReference type="PROSITE" id="PS50853"/>
    </source>
</evidence>
<dbReference type="PANTHER" id="PTHR23210">
    <property type="entry name" value="ACTIVATING TRANSCRIPTION FACTOR 7 INTERACTING PROTEIN"/>
    <property type="match status" value="1"/>
</dbReference>
<evidence type="ECO:0000313" key="3">
    <source>
        <dbReference type="Ensembl" id="ENSCINP00000001049.3"/>
    </source>
</evidence>
<dbReference type="GeneTree" id="ENSGT00530000063707"/>
<dbReference type="CDD" id="cd00063">
    <property type="entry name" value="FN3"/>
    <property type="match status" value="1"/>
</dbReference>
<sequence>MTFQQSTVTTKANNLQQQTKYSVTTSHPTKPNLHTQRNNPTHAINNSMARRYPPLPQPPPHPPNLPKFLPPPPQQLKLGIKKDKGVIVLSWNNDNHSKSSVKMNCYELFAYQCNAGRKTWKKIGEDGIEAMPLPMACTLTQFSPSCTYYFSVRGRDIYGRFGPFSSPCGSTEP</sequence>
<proteinExistence type="predicted"/>
<accession>F6Q3X3</accession>
<dbReference type="InterPro" id="IPR026085">
    <property type="entry name" value="ATF7-int"/>
</dbReference>
<reference evidence="3" key="2">
    <citation type="submission" date="2025-08" db="UniProtKB">
        <authorList>
            <consortium name="Ensembl"/>
        </authorList>
    </citation>
    <scope>IDENTIFICATION</scope>
</reference>
<dbReference type="InterPro" id="IPR056565">
    <property type="entry name" value="Fn3_ATF7IP"/>
</dbReference>
<dbReference type="STRING" id="7719.ENSCINP00000001049"/>
<feature type="compositionally biased region" description="Pro residues" evidence="1">
    <location>
        <begin position="53"/>
        <end position="73"/>
    </location>
</feature>
<organism evidence="3 4">
    <name type="scientific">Ciona intestinalis</name>
    <name type="common">Transparent sea squirt</name>
    <name type="synonym">Ascidia intestinalis</name>
    <dbReference type="NCBI Taxonomy" id="7719"/>
    <lineage>
        <taxon>Eukaryota</taxon>
        <taxon>Metazoa</taxon>
        <taxon>Chordata</taxon>
        <taxon>Tunicata</taxon>
        <taxon>Ascidiacea</taxon>
        <taxon>Phlebobranchia</taxon>
        <taxon>Cionidae</taxon>
        <taxon>Ciona</taxon>
    </lineage>
</organism>